<dbReference type="EMBL" id="KV417582">
    <property type="protein sequence ID" value="KZP17454.1"/>
    <property type="molecule type" value="Genomic_DNA"/>
</dbReference>
<organism evidence="1 2">
    <name type="scientific">Athelia psychrophila</name>
    <dbReference type="NCBI Taxonomy" id="1759441"/>
    <lineage>
        <taxon>Eukaryota</taxon>
        <taxon>Fungi</taxon>
        <taxon>Dikarya</taxon>
        <taxon>Basidiomycota</taxon>
        <taxon>Agaricomycotina</taxon>
        <taxon>Agaricomycetes</taxon>
        <taxon>Agaricomycetidae</taxon>
        <taxon>Atheliales</taxon>
        <taxon>Atheliaceae</taxon>
        <taxon>Athelia</taxon>
    </lineage>
</organism>
<protein>
    <submittedName>
        <fullName evidence="1">Uncharacterized protein</fullName>
    </submittedName>
</protein>
<keyword evidence="2" id="KW-1185">Reference proteome</keyword>
<dbReference type="OrthoDB" id="196847at2759"/>
<dbReference type="Proteomes" id="UP000076532">
    <property type="component" value="Unassembled WGS sequence"/>
</dbReference>
<proteinExistence type="predicted"/>
<evidence type="ECO:0000313" key="2">
    <source>
        <dbReference type="Proteomes" id="UP000076532"/>
    </source>
</evidence>
<gene>
    <name evidence="1" type="ORF">FIBSPDRAFT_26244</name>
</gene>
<sequence length="166" mass="18603">MQHSLSWIIDADTLPSFGQIRRNEKITSKLAEGIGQRIRLHEREAVDKLQAKPVAFCIIRTAKELRWTTVAMYTAQDTNAVFASEAVKLHDVFWFMSPKRIVDIAKRTQAPTYTQATVSSARVLRSPPFFPPANLDDQMTARVRHCAHLLSCDLAVAQDVPAAPCT</sequence>
<name>A0A166G494_9AGAM</name>
<evidence type="ECO:0000313" key="1">
    <source>
        <dbReference type="EMBL" id="KZP17454.1"/>
    </source>
</evidence>
<accession>A0A166G494</accession>
<reference evidence="1 2" key="1">
    <citation type="journal article" date="2016" name="Mol. Biol. Evol.">
        <title>Comparative Genomics of Early-Diverging Mushroom-Forming Fungi Provides Insights into the Origins of Lignocellulose Decay Capabilities.</title>
        <authorList>
            <person name="Nagy L.G."/>
            <person name="Riley R."/>
            <person name="Tritt A."/>
            <person name="Adam C."/>
            <person name="Daum C."/>
            <person name="Floudas D."/>
            <person name="Sun H."/>
            <person name="Yadav J.S."/>
            <person name="Pangilinan J."/>
            <person name="Larsson K.H."/>
            <person name="Matsuura K."/>
            <person name="Barry K."/>
            <person name="Labutti K."/>
            <person name="Kuo R."/>
            <person name="Ohm R.A."/>
            <person name="Bhattacharya S.S."/>
            <person name="Shirouzu T."/>
            <person name="Yoshinaga Y."/>
            <person name="Martin F.M."/>
            <person name="Grigoriev I.V."/>
            <person name="Hibbett D.S."/>
        </authorList>
    </citation>
    <scope>NUCLEOTIDE SEQUENCE [LARGE SCALE GENOMIC DNA]</scope>
    <source>
        <strain evidence="1 2">CBS 109695</strain>
    </source>
</reference>
<dbReference type="Gene3D" id="3.40.50.20">
    <property type="match status" value="1"/>
</dbReference>
<dbReference type="AlphaFoldDB" id="A0A166G494"/>